<comment type="caution">
    <text evidence="2">The sequence shown here is derived from an EMBL/GenBank/DDBJ whole genome shotgun (WGS) entry which is preliminary data.</text>
</comment>
<dbReference type="AlphaFoldDB" id="A0A8H3YPH6"/>
<organism evidence="2 3">
    <name type="scientific">Venturia inaequalis</name>
    <name type="common">Apple scab fungus</name>
    <dbReference type="NCBI Taxonomy" id="5025"/>
    <lineage>
        <taxon>Eukaryota</taxon>
        <taxon>Fungi</taxon>
        <taxon>Dikarya</taxon>
        <taxon>Ascomycota</taxon>
        <taxon>Pezizomycotina</taxon>
        <taxon>Dothideomycetes</taxon>
        <taxon>Pleosporomycetidae</taxon>
        <taxon>Venturiales</taxon>
        <taxon>Venturiaceae</taxon>
        <taxon>Venturia</taxon>
    </lineage>
</organism>
<name>A0A8H3YPH6_VENIN</name>
<evidence type="ECO:0000256" key="1">
    <source>
        <dbReference type="SAM" id="MobiDB-lite"/>
    </source>
</evidence>
<evidence type="ECO:0000313" key="2">
    <source>
        <dbReference type="EMBL" id="KAE9965532.1"/>
    </source>
</evidence>
<feature type="compositionally biased region" description="Polar residues" evidence="1">
    <location>
        <begin position="61"/>
        <end position="72"/>
    </location>
</feature>
<reference evidence="2 3" key="1">
    <citation type="submission" date="2018-12" db="EMBL/GenBank/DDBJ databases">
        <title>Venturia inaequalis Genome Resource.</title>
        <authorList>
            <person name="Lichtner F.J."/>
        </authorList>
    </citation>
    <scope>NUCLEOTIDE SEQUENCE [LARGE SCALE GENOMIC DNA]</scope>
    <source>
        <strain evidence="2 3">120213</strain>
    </source>
</reference>
<dbReference type="OrthoDB" id="10293998at2759"/>
<sequence>MLLSPIRPINRTMDLNRSHLYPPNSRTLTKSKSTPLLRTEKNIYRTSKLTTLDKDSRRQRVVSTTPDVPNSTHTRKPNRAQLKNDESLWIILSLPSSLTSGQSIPLTLTLKHFYPPKNKGEGMPIFAALRIMKFSINLVEIRNRSSQGLIGFNRSTQKIMAVSASGVDDAVTLALDTQLDLSTVFREDMVVPDKITVPFPKTKKGVTHYLQVHATVEYFGKLFSAEWIDIPISVVPVTKDVPLFVPEEERYAALRSAMDMGGMLSPEEFFEDEEIVSLS</sequence>
<evidence type="ECO:0000313" key="3">
    <source>
        <dbReference type="Proteomes" id="UP000447873"/>
    </source>
</evidence>
<protein>
    <submittedName>
        <fullName evidence="2">Uncharacterized protein</fullName>
    </submittedName>
</protein>
<accession>A0A8H3YPH6</accession>
<dbReference type="Proteomes" id="UP000447873">
    <property type="component" value="Unassembled WGS sequence"/>
</dbReference>
<gene>
    <name evidence="2" type="ORF">EG328_009579</name>
</gene>
<proteinExistence type="predicted"/>
<feature type="region of interest" description="Disordered" evidence="1">
    <location>
        <begin position="54"/>
        <end position="79"/>
    </location>
</feature>
<dbReference type="EMBL" id="WNWS01000584">
    <property type="protein sequence ID" value="KAE9965532.1"/>
    <property type="molecule type" value="Genomic_DNA"/>
</dbReference>